<protein>
    <submittedName>
        <fullName evidence="4">CAAX amino protease</fullName>
    </submittedName>
</protein>
<dbReference type="Proteomes" id="UP000321429">
    <property type="component" value="Unassembled WGS sequence"/>
</dbReference>
<evidence type="ECO:0000313" key="5">
    <source>
        <dbReference type="Proteomes" id="UP000321429"/>
    </source>
</evidence>
<keyword evidence="2" id="KW-1133">Transmembrane helix</keyword>
<keyword evidence="2" id="KW-0472">Membrane</keyword>
<keyword evidence="2" id="KW-0812">Transmembrane</keyword>
<name>A0A510VNP7_9LACO</name>
<dbReference type="InterPro" id="IPR003675">
    <property type="entry name" value="Rce1/LyrA-like_dom"/>
</dbReference>
<dbReference type="EMBL" id="BJUD01000009">
    <property type="protein sequence ID" value="GEK28396.1"/>
    <property type="molecule type" value="Genomic_DNA"/>
</dbReference>
<feature type="transmembrane region" description="Helical" evidence="2">
    <location>
        <begin position="87"/>
        <end position="112"/>
    </location>
</feature>
<reference evidence="4 5" key="1">
    <citation type="submission" date="2019-07" db="EMBL/GenBank/DDBJ databases">
        <title>Whole genome shotgun sequence of Lactobacillus siliginis NBRC 101315.</title>
        <authorList>
            <person name="Hosoyama A."/>
            <person name="Uohara A."/>
            <person name="Ohji S."/>
            <person name="Ichikawa N."/>
        </authorList>
    </citation>
    <scope>NUCLEOTIDE SEQUENCE [LARGE SCALE GENOMIC DNA]</scope>
    <source>
        <strain evidence="4 5">NBRC 101315</strain>
    </source>
</reference>
<sequence length="234" mass="26436">MTMNETPDATTRPFFNRLVEAIIFLLVVSLLPAILSFNPHATFNNASGYLLLFCYWAAFIVTIIIAAKRFRYWSGQRLFHDFKFRDLGIVIGAYIAILLVENLLLALQKALYHQQSTANNDAIIALMKHSPVMLVGMAVSAVFLTPFLEELVFRGLITNLFFKPGHLWPKLLLSALLFSGAHLSTNPISFLVYFCMGFILAAVYQLTQKQFNSIMVHFLINALSMTQIILLVLK</sequence>
<dbReference type="PANTHER" id="PTHR36435">
    <property type="entry name" value="SLR1288 PROTEIN"/>
    <property type="match status" value="1"/>
</dbReference>
<organism evidence="4 5">
    <name type="scientific">Furfurilactobacillus siliginis</name>
    <dbReference type="NCBI Taxonomy" id="348151"/>
    <lineage>
        <taxon>Bacteria</taxon>
        <taxon>Bacillati</taxon>
        <taxon>Bacillota</taxon>
        <taxon>Bacilli</taxon>
        <taxon>Lactobacillales</taxon>
        <taxon>Lactobacillaceae</taxon>
        <taxon>Furfurilactobacillus</taxon>
    </lineage>
</organism>
<gene>
    <name evidence="4" type="ORF">LSI01_07070</name>
</gene>
<dbReference type="InterPro" id="IPR052710">
    <property type="entry name" value="CAAX_protease"/>
</dbReference>
<feature type="transmembrane region" description="Helical" evidence="2">
    <location>
        <begin position="214"/>
        <end position="233"/>
    </location>
</feature>
<dbReference type="AlphaFoldDB" id="A0A510VNP7"/>
<comment type="similarity">
    <text evidence="1">Belongs to the UPF0177 family.</text>
</comment>
<proteinExistence type="inferred from homology"/>
<feature type="transmembrane region" description="Helical" evidence="2">
    <location>
        <begin position="18"/>
        <end position="37"/>
    </location>
</feature>
<dbReference type="Pfam" id="PF02517">
    <property type="entry name" value="Rce1-like"/>
    <property type="match status" value="1"/>
</dbReference>
<feature type="transmembrane region" description="Helical" evidence="2">
    <location>
        <begin position="132"/>
        <end position="153"/>
    </location>
</feature>
<accession>A0A510VNP7</accession>
<dbReference type="GO" id="GO:0006508">
    <property type="term" value="P:proteolysis"/>
    <property type="evidence" value="ECO:0007669"/>
    <property type="project" value="UniProtKB-KW"/>
</dbReference>
<keyword evidence="4" id="KW-0378">Hydrolase</keyword>
<dbReference type="GO" id="GO:0004175">
    <property type="term" value="F:endopeptidase activity"/>
    <property type="evidence" value="ECO:0007669"/>
    <property type="project" value="UniProtKB-ARBA"/>
</dbReference>
<comment type="caution">
    <text evidence="4">The sequence shown here is derived from an EMBL/GenBank/DDBJ whole genome shotgun (WGS) entry which is preliminary data.</text>
</comment>
<evidence type="ECO:0000259" key="3">
    <source>
        <dbReference type="Pfam" id="PF02517"/>
    </source>
</evidence>
<evidence type="ECO:0000313" key="4">
    <source>
        <dbReference type="EMBL" id="GEK28396.1"/>
    </source>
</evidence>
<feature type="transmembrane region" description="Helical" evidence="2">
    <location>
        <begin position="49"/>
        <end position="67"/>
    </location>
</feature>
<evidence type="ECO:0000256" key="1">
    <source>
        <dbReference type="ARBA" id="ARBA00009067"/>
    </source>
</evidence>
<dbReference type="PANTHER" id="PTHR36435:SF1">
    <property type="entry name" value="CAAX AMINO TERMINAL PROTEASE FAMILY PROTEIN"/>
    <property type="match status" value="1"/>
</dbReference>
<feature type="domain" description="CAAX prenyl protease 2/Lysostaphin resistance protein A-like" evidence="3">
    <location>
        <begin position="133"/>
        <end position="223"/>
    </location>
</feature>
<dbReference type="OrthoDB" id="8607342at2"/>
<evidence type="ECO:0000256" key="2">
    <source>
        <dbReference type="SAM" id="Phobius"/>
    </source>
</evidence>
<keyword evidence="4" id="KW-0645">Protease</keyword>
<dbReference type="GO" id="GO:0080120">
    <property type="term" value="P:CAAX-box protein maturation"/>
    <property type="evidence" value="ECO:0007669"/>
    <property type="project" value="UniProtKB-ARBA"/>
</dbReference>
<feature type="transmembrane region" description="Helical" evidence="2">
    <location>
        <begin position="190"/>
        <end position="207"/>
    </location>
</feature>